<accession>A0A1R4B3U5</accession>
<keyword evidence="2" id="KW-1185">Reference proteome</keyword>
<organism evidence="1 2">
    <name type="scientific">Vibrio palustris</name>
    <dbReference type="NCBI Taxonomy" id="1918946"/>
    <lineage>
        <taxon>Bacteria</taxon>
        <taxon>Pseudomonadati</taxon>
        <taxon>Pseudomonadota</taxon>
        <taxon>Gammaproteobacteria</taxon>
        <taxon>Vibrionales</taxon>
        <taxon>Vibrionaceae</taxon>
        <taxon>Vibrio</taxon>
    </lineage>
</organism>
<evidence type="ECO:0000313" key="2">
    <source>
        <dbReference type="Proteomes" id="UP000189475"/>
    </source>
</evidence>
<dbReference type="RefSeq" id="WP_077313904.1">
    <property type="nucleotide sequence ID" value="NZ_AP024887.1"/>
</dbReference>
<dbReference type="OrthoDB" id="5875702at2"/>
<dbReference type="EMBL" id="FUFT01000003">
    <property type="protein sequence ID" value="SJL83590.1"/>
    <property type="molecule type" value="Genomic_DNA"/>
</dbReference>
<gene>
    <name evidence="1" type="ORF">VPAL9027_01559</name>
</gene>
<name>A0A1R4B3U5_9VIBR</name>
<dbReference type="AlphaFoldDB" id="A0A1R4B3U5"/>
<proteinExistence type="predicted"/>
<protein>
    <submittedName>
        <fullName evidence="1">Uncharacterized protein</fullName>
    </submittedName>
</protein>
<sequence>MTVEMNRVRELLVKMIHHRQRCEALIYAQSHRTLARSAYRFVKIEKVMIQKMAMLLFKQDGEQFITAHNTGYDVIEFDDYNEMHAMNKSMLKDIKSLIKTTGDTNLTALVSYWLAALQIENDEMHKHLPTSES</sequence>
<evidence type="ECO:0000313" key="1">
    <source>
        <dbReference type="EMBL" id="SJL83590.1"/>
    </source>
</evidence>
<dbReference type="Proteomes" id="UP000189475">
    <property type="component" value="Unassembled WGS sequence"/>
</dbReference>
<reference evidence="1 2" key="1">
    <citation type="submission" date="2017-02" db="EMBL/GenBank/DDBJ databases">
        <authorList>
            <person name="Peterson S.W."/>
        </authorList>
    </citation>
    <scope>NUCLEOTIDE SEQUENCE [LARGE SCALE GENOMIC DNA]</scope>
    <source>
        <strain evidence="1 2">CECT 9027</strain>
    </source>
</reference>